<dbReference type="GO" id="GO:0006629">
    <property type="term" value="P:lipid metabolic process"/>
    <property type="evidence" value="ECO:0007669"/>
    <property type="project" value="InterPro"/>
</dbReference>
<dbReference type="OrthoDB" id="292792at2"/>
<dbReference type="RefSeq" id="WP_012599115.1">
    <property type="nucleotide sequence ID" value="NC_011729.1"/>
</dbReference>
<feature type="region of interest" description="Disordered" evidence="1">
    <location>
        <begin position="1"/>
        <end position="22"/>
    </location>
</feature>
<dbReference type="Proteomes" id="UP000002384">
    <property type="component" value="Chromosome"/>
</dbReference>
<name>B7KB62_GLOC7</name>
<gene>
    <name evidence="3" type="ordered locus">PCC7424_1737</name>
</gene>
<organism evidence="3 4">
    <name type="scientific">Gloeothece citriformis (strain PCC 7424)</name>
    <name type="common">Cyanothece sp. (strain PCC 7424)</name>
    <dbReference type="NCBI Taxonomy" id="65393"/>
    <lineage>
        <taxon>Bacteria</taxon>
        <taxon>Bacillati</taxon>
        <taxon>Cyanobacteriota</taxon>
        <taxon>Cyanophyceae</taxon>
        <taxon>Oscillatoriophycideae</taxon>
        <taxon>Chroococcales</taxon>
        <taxon>Aphanothecaceae</taxon>
        <taxon>Gloeothece</taxon>
        <taxon>Gloeothece citriformis</taxon>
    </lineage>
</organism>
<feature type="compositionally biased region" description="Polar residues" evidence="1">
    <location>
        <begin position="12"/>
        <end position="22"/>
    </location>
</feature>
<evidence type="ECO:0000259" key="2">
    <source>
        <dbReference type="Pfam" id="PF13699"/>
    </source>
</evidence>
<keyword evidence="4" id="KW-1185">Reference proteome</keyword>
<evidence type="ECO:0000256" key="1">
    <source>
        <dbReference type="SAM" id="MobiDB-lite"/>
    </source>
</evidence>
<protein>
    <recommendedName>
        <fullName evidence="2">eCIS core domain-containing protein</fullName>
    </recommendedName>
</protein>
<accession>B7KB62</accession>
<dbReference type="KEGG" id="cyc:PCC7424_1737"/>
<feature type="compositionally biased region" description="Basic and acidic residues" evidence="1">
    <location>
        <begin position="1"/>
        <end position="11"/>
    </location>
</feature>
<proteinExistence type="predicted"/>
<dbReference type="InterPro" id="IPR025295">
    <property type="entry name" value="eCIS_core_dom"/>
</dbReference>
<evidence type="ECO:0000313" key="4">
    <source>
        <dbReference type="Proteomes" id="UP000002384"/>
    </source>
</evidence>
<feature type="domain" description="eCIS core" evidence="2">
    <location>
        <begin position="101"/>
        <end position="166"/>
    </location>
</feature>
<dbReference type="STRING" id="65393.PCC7424_1737"/>
<evidence type="ECO:0000313" key="3">
    <source>
        <dbReference type="EMBL" id="ACK70172.1"/>
    </source>
</evidence>
<feature type="compositionally biased region" description="Basic and acidic residues" evidence="1">
    <location>
        <begin position="78"/>
        <end position="94"/>
    </location>
</feature>
<dbReference type="InterPro" id="IPR017946">
    <property type="entry name" value="PLC-like_Pdiesterase_TIM-brl"/>
</dbReference>
<dbReference type="Gene3D" id="3.20.20.190">
    <property type="entry name" value="Phosphatidylinositol (PI) phosphodiesterase"/>
    <property type="match status" value="1"/>
</dbReference>
<dbReference type="Pfam" id="PF13699">
    <property type="entry name" value="eCIS_core"/>
    <property type="match status" value="1"/>
</dbReference>
<feature type="region of interest" description="Disordered" evidence="1">
    <location>
        <begin position="76"/>
        <end position="102"/>
    </location>
</feature>
<sequence>MVFERPQKRASQEPQGRFSSQVFQRQYFSDEEEKQIRNRPMPVGMFNYAATLPTAPYSEPIQEKADESVTQTVSPEAEAMKTENEAVIQEKSEKQPNLTGLPDELKAGVENLSGYSLDDVRVHYNSPKPAQLQALAYTQGREIHVAPGQEEHLPHEAWHVVQQMQGRVKPTMQMKGVQINDDEGFEREADIMGCNASKIPTEKKETNQSSDSLQFKPIIQRVKFANSNDSLARSRNIPVSELSPDQILSLDLAFQNQPIRMILDDDWPLENKGMVLFGNGVIQWCSINDQELEIIREKANNYLIKKANENPHTSKILSNYSLMHQRFNIKTIRKANRIAGLIRNKYDVNNNIVRSAVEALENYVVNLVDPHFQLINIVTGNGRNLIQSYNVLGLQFIKFLISALRNLGGIDINFIESQVDAWEGELQNKKFIKAIAHRGDGATFDKMGGLLPRATHNFIYPHENENSKQSTIKALQSWWQSNSYLSGIECDIHLTADDVPIVTHTNNLEALYEQEMGNKDFESYSSDIRKKSYNEINKQYNKRFMTLKDWLELIENYVEHKNAQSRQSLADRLRVEIEMKHSGILTDASDDEKWRSTEKIVSEFLKKSNVSHLMDISIFNNSNVPVLRHQKAKTKTTLSQITYAQGGRPEVALKEVRFGMHQKNIGSFINQGLLDGKIVTFAPGLDHPGTGVKQFPMVKGLTNQWSVTIEQSIQSERHHRLTDMLKKRISDFVEGTGPVAIHTLTDHGEAGAENIVNRGGLPVGTPTEFLDSKKLKDTIREIKAKHPELEGKEELIEKAIQQATENNNFQSIGKYLIDNVPKLL</sequence>
<dbReference type="GO" id="GO:0008081">
    <property type="term" value="F:phosphoric diester hydrolase activity"/>
    <property type="evidence" value="ECO:0007669"/>
    <property type="project" value="InterPro"/>
</dbReference>
<dbReference type="SUPFAM" id="SSF51695">
    <property type="entry name" value="PLC-like phosphodiesterases"/>
    <property type="match status" value="1"/>
</dbReference>
<dbReference type="HOGENOM" id="CLU_343487_0_0_3"/>
<dbReference type="AlphaFoldDB" id="B7KB62"/>
<dbReference type="eggNOG" id="COG3177">
    <property type="taxonomic scope" value="Bacteria"/>
</dbReference>
<reference evidence="4" key="1">
    <citation type="journal article" date="2011" name="MBio">
        <title>Novel metabolic attributes of the genus Cyanothece, comprising a group of unicellular nitrogen-fixing Cyanobacteria.</title>
        <authorList>
            <person name="Bandyopadhyay A."/>
            <person name="Elvitigala T."/>
            <person name="Welsh E."/>
            <person name="Stockel J."/>
            <person name="Liberton M."/>
            <person name="Min H."/>
            <person name="Sherman L.A."/>
            <person name="Pakrasi H.B."/>
        </authorList>
    </citation>
    <scope>NUCLEOTIDE SEQUENCE [LARGE SCALE GENOMIC DNA]</scope>
    <source>
        <strain evidence="4">PCC 7424</strain>
    </source>
</reference>
<dbReference type="EMBL" id="CP001291">
    <property type="protein sequence ID" value="ACK70172.1"/>
    <property type="molecule type" value="Genomic_DNA"/>
</dbReference>